<dbReference type="PANTHER" id="PTHR47235:SF1">
    <property type="entry name" value="BLR6548 PROTEIN"/>
    <property type="match status" value="1"/>
</dbReference>
<dbReference type="InterPro" id="IPR028082">
    <property type="entry name" value="Peripla_BP_I"/>
</dbReference>
<reference evidence="6" key="1">
    <citation type="journal article" date="2019" name="Int. J. Syst. Evol. Microbiol.">
        <title>The Global Catalogue of Microorganisms (GCM) 10K type strain sequencing project: providing services to taxonomists for standard genome sequencing and annotation.</title>
        <authorList>
            <consortium name="The Broad Institute Genomics Platform"/>
            <consortium name="The Broad Institute Genome Sequencing Center for Infectious Disease"/>
            <person name="Wu L."/>
            <person name="Ma J."/>
        </authorList>
    </citation>
    <scope>NUCLEOTIDE SEQUENCE [LARGE SCALE GENOMIC DNA]</scope>
    <source>
        <strain evidence="6">CCUG 49452</strain>
    </source>
</reference>
<evidence type="ECO:0000256" key="3">
    <source>
        <dbReference type="SAM" id="SignalP"/>
    </source>
</evidence>
<dbReference type="PANTHER" id="PTHR47235">
    <property type="entry name" value="BLR6548 PROTEIN"/>
    <property type="match status" value="1"/>
</dbReference>
<dbReference type="SUPFAM" id="SSF53822">
    <property type="entry name" value="Periplasmic binding protein-like I"/>
    <property type="match status" value="1"/>
</dbReference>
<protein>
    <submittedName>
        <fullName evidence="5">ABC transporter substrate-binding protein</fullName>
    </submittedName>
</protein>
<feature type="chain" id="PRO_5047421395" evidence="3">
    <location>
        <begin position="28"/>
        <end position="377"/>
    </location>
</feature>
<evidence type="ECO:0000259" key="4">
    <source>
        <dbReference type="Pfam" id="PF13458"/>
    </source>
</evidence>
<dbReference type="EMBL" id="JBHSHJ010000002">
    <property type="protein sequence ID" value="MFC4787896.1"/>
    <property type="molecule type" value="Genomic_DNA"/>
</dbReference>
<dbReference type="CDD" id="cd06326">
    <property type="entry name" value="PBP1_ABC_ligand_binding-like"/>
    <property type="match status" value="1"/>
</dbReference>
<name>A0ABV9Q9Z7_9BURK</name>
<keyword evidence="2 3" id="KW-0732">Signal</keyword>
<sequence length="377" mass="40459">MMEWMPFRKLVWGAALCAATWAGPASAWVIGQVAPFSGTQATQARAYAEGMRLHFDELNKVGGIQGETLTLVTENDRGQPEETVKLTRKLLASNPVLLAGYFGDGNLRALADSHLLEQSGISLVGYRGVDPSIWKIPQFFNVRASTADEMAKIASHLATVGITKLGLFYEDGPGSAAIVNMVEASIKTSGASLVVHAMLETKGQRTADAVNSITKAKPQAILVVASSVATAAFIEHYRMAGGTAQIYANSDADIEQLIKRLSVEHMSGISISQVVPTPYRVSGRLNKEFRDLVAARGDKLQEPVSYAMMEGYINAKVIAEALRRLPKGASSDKVAAALRSIHSLDLGGYWITFKPAANQGSRFVELSIVNSAGRISH</sequence>
<dbReference type="RefSeq" id="WP_382429803.1">
    <property type="nucleotide sequence ID" value="NZ_JBHSHJ010000002.1"/>
</dbReference>
<evidence type="ECO:0000313" key="5">
    <source>
        <dbReference type="EMBL" id="MFC4787896.1"/>
    </source>
</evidence>
<feature type="domain" description="Leucine-binding protein" evidence="4">
    <location>
        <begin position="30"/>
        <end position="362"/>
    </location>
</feature>
<comment type="similarity">
    <text evidence="1">Belongs to the leucine-binding protein family.</text>
</comment>
<accession>A0ABV9Q9Z7</accession>
<proteinExistence type="inferred from homology"/>
<dbReference type="Pfam" id="PF13458">
    <property type="entry name" value="Peripla_BP_6"/>
    <property type="match status" value="1"/>
</dbReference>
<dbReference type="InterPro" id="IPR028081">
    <property type="entry name" value="Leu-bd"/>
</dbReference>
<evidence type="ECO:0000256" key="1">
    <source>
        <dbReference type="ARBA" id="ARBA00010062"/>
    </source>
</evidence>
<organism evidence="5 6">
    <name type="scientific">Giesbergeria sinuosa</name>
    <dbReference type="NCBI Taxonomy" id="80883"/>
    <lineage>
        <taxon>Bacteria</taxon>
        <taxon>Pseudomonadati</taxon>
        <taxon>Pseudomonadota</taxon>
        <taxon>Betaproteobacteria</taxon>
        <taxon>Burkholderiales</taxon>
        <taxon>Comamonadaceae</taxon>
        <taxon>Giesbergeria</taxon>
    </lineage>
</organism>
<gene>
    <name evidence="5" type="ORF">ACFO6X_02660</name>
</gene>
<dbReference type="Proteomes" id="UP001596001">
    <property type="component" value="Unassembled WGS sequence"/>
</dbReference>
<evidence type="ECO:0000313" key="6">
    <source>
        <dbReference type="Proteomes" id="UP001596001"/>
    </source>
</evidence>
<dbReference type="Gene3D" id="3.40.50.2300">
    <property type="match status" value="2"/>
</dbReference>
<evidence type="ECO:0000256" key="2">
    <source>
        <dbReference type="ARBA" id="ARBA00022729"/>
    </source>
</evidence>
<comment type="caution">
    <text evidence="5">The sequence shown here is derived from an EMBL/GenBank/DDBJ whole genome shotgun (WGS) entry which is preliminary data.</text>
</comment>
<keyword evidence="6" id="KW-1185">Reference proteome</keyword>
<feature type="signal peptide" evidence="3">
    <location>
        <begin position="1"/>
        <end position="27"/>
    </location>
</feature>